<reference evidence="3 4" key="1">
    <citation type="submission" date="2020-10" db="EMBL/GenBank/DDBJ databases">
        <title>Wide distribution of Phycisphaera-like planctomycetes from WD2101 soil group in peatlands and genome analysis of the first cultivated representative.</title>
        <authorList>
            <person name="Dedysh S.N."/>
            <person name="Beletsky A.V."/>
            <person name="Ivanova A."/>
            <person name="Kulichevskaya I.S."/>
            <person name="Suzina N.E."/>
            <person name="Philippov D.A."/>
            <person name="Rakitin A.L."/>
            <person name="Mardanov A.V."/>
            <person name="Ravin N.V."/>
        </authorList>
    </citation>
    <scope>NUCLEOTIDE SEQUENCE [LARGE SCALE GENOMIC DNA]</scope>
    <source>
        <strain evidence="3 4">M1803</strain>
    </source>
</reference>
<dbReference type="InterPro" id="IPR057008">
    <property type="entry name" value="SpoVR-like_C"/>
</dbReference>
<evidence type="ECO:0000259" key="2">
    <source>
        <dbReference type="Pfam" id="PF24755"/>
    </source>
</evidence>
<keyword evidence="4" id="KW-1185">Reference proteome</keyword>
<dbReference type="KEGG" id="hbs:IPV69_07770"/>
<dbReference type="Proteomes" id="UP000593765">
    <property type="component" value="Chromosome"/>
</dbReference>
<evidence type="ECO:0000313" key="4">
    <source>
        <dbReference type="Proteomes" id="UP000593765"/>
    </source>
</evidence>
<dbReference type="InterPro" id="IPR056174">
    <property type="entry name" value="SpoVR_N"/>
</dbReference>
<gene>
    <name evidence="3" type="ORF">IPV69_07770</name>
</gene>
<accession>A0A7M2X0M7</accession>
<feature type="domain" description="SpoVR-like C-terminal" evidence="2">
    <location>
        <begin position="431"/>
        <end position="481"/>
    </location>
</feature>
<dbReference type="PANTHER" id="PTHR30029:SF2">
    <property type="entry name" value="STAGE V SPORULATION PROTEIN R"/>
    <property type="match status" value="1"/>
</dbReference>
<dbReference type="Pfam" id="PF04293">
    <property type="entry name" value="SpoVR"/>
    <property type="match status" value="1"/>
</dbReference>
<dbReference type="InterPro" id="IPR007390">
    <property type="entry name" value="Spore_V_R"/>
</dbReference>
<dbReference type="EMBL" id="CP063458">
    <property type="protein sequence ID" value="QOV91245.1"/>
    <property type="molecule type" value="Genomic_DNA"/>
</dbReference>
<organism evidence="3 4">
    <name type="scientific">Humisphaera borealis</name>
    <dbReference type="NCBI Taxonomy" id="2807512"/>
    <lineage>
        <taxon>Bacteria</taxon>
        <taxon>Pseudomonadati</taxon>
        <taxon>Planctomycetota</taxon>
        <taxon>Phycisphaerae</taxon>
        <taxon>Tepidisphaerales</taxon>
        <taxon>Tepidisphaeraceae</taxon>
        <taxon>Humisphaera</taxon>
    </lineage>
</organism>
<feature type="domain" description="SpoVR protein-like N-terminal" evidence="1">
    <location>
        <begin position="12"/>
        <end position="428"/>
    </location>
</feature>
<dbReference type="AlphaFoldDB" id="A0A7M2X0M7"/>
<evidence type="ECO:0000259" key="1">
    <source>
        <dbReference type="Pfam" id="PF04293"/>
    </source>
</evidence>
<sequence>MPNHTLNPFPDELLAAKKQIRERARSYGLDFYPVIFEMCDYEQMNQIAAYGGFPQRYPHWRFGMEYEKLRKQHHYGLGRIYEMVINNDPCYAYLQESNALVDQKLVIAHVYAHCDFFKNNLWFSPTNRKMMDEMANHSTHVRKHIEKHGHDAVERWLDVCMSVEHLIDPHSMFMQRGPSDSPPPKEDVNVQRELTQTKFKAKDYMDRWINPPEKLAAEAKKQRDELAKTRHSTPSRPTRDVLQYLLEHAKMTDWQADCLSIVREESYYFAPQGMTKVMNEGWATYWHSTLMTKHFVEAKEVIDYADHHSGTVHMPPGGFNPYKIGVELFRDIEDRWNKGKFGKEYDEADDLGAKKKWDKGLGLGREKIYEVRRIYNDVNFIDEFMTPEFIEKHKFYQYGRDPHTGQLRIISRDPVRIKQTMLYHLTNMGQPFIYVLDGNYCNRGELYLAHKHNGLDMEIKTAIETLRNIHRIWQRPVHLQAQIDDDMILFSFDGHQPKQQAIHDELPKPAHAL</sequence>
<proteinExistence type="predicted"/>
<dbReference type="PANTHER" id="PTHR30029">
    <property type="entry name" value="STAGE V SPORULATION PROTEIN R"/>
    <property type="match status" value="1"/>
</dbReference>
<protein>
    <submittedName>
        <fullName evidence="3">SpoVR family protein</fullName>
    </submittedName>
</protein>
<dbReference type="Pfam" id="PF24755">
    <property type="entry name" value="SpoVR_C"/>
    <property type="match status" value="1"/>
</dbReference>
<evidence type="ECO:0000313" key="3">
    <source>
        <dbReference type="EMBL" id="QOV91245.1"/>
    </source>
</evidence>
<dbReference type="RefSeq" id="WP_206294439.1">
    <property type="nucleotide sequence ID" value="NZ_CP063458.1"/>
</dbReference>
<name>A0A7M2X0M7_9BACT</name>